<gene>
    <name evidence="1" type="ordered locus">CKC_00040</name>
</gene>
<accession>E4UBL9</accession>
<name>E4UBL9_LIBSC</name>
<reference evidence="2" key="1">
    <citation type="submission" date="2010-11" db="EMBL/GenBank/DDBJ databases">
        <title>Complete genome sequence of Candidatus Liberibacter solanacearum CLso-ZC1.</title>
        <authorList>
            <person name="Lin H."/>
            <person name="Doddapaneni H.V."/>
            <person name="Lou B."/>
            <person name="Civerolo E.L."/>
            <person name="Chen C."/>
            <person name="Duan Y."/>
            <person name="Zhou L."/>
            <person name="Glynn J."/>
        </authorList>
    </citation>
    <scope>NUCLEOTIDE SEQUENCE [LARGE SCALE GENOMIC DNA]</scope>
    <source>
        <strain evidence="2">CLso-ZC1</strain>
    </source>
</reference>
<evidence type="ECO:0000313" key="1">
    <source>
        <dbReference type="EMBL" id="ADR51759.1"/>
    </source>
</evidence>
<proteinExistence type="predicted"/>
<dbReference type="KEGG" id="lso:CKC_00040"/>
<dbReference type="GeneID" id="96886650"/>
<organism evidence="1 2">
    <name type="scientific">Liberibacter solanacearum (strain CLso-ZC1)</name>
    <dbReference type="NCBI Taxonomy" id="658172"/>
    <lineage>
        <taxon>Bacteria</taxon>
        <taxon>Pseudomonadati</taxon>
        <taxon>Pseudomonadota</taxon>
        <taxon>Alphaproteobacteria</taxon>
        <taxon>Hyphomicrobiales</taxon>
        <taxon>Rhizobiaceae</taxon>
        <taxon>Liberibacter</taxon>
    </lineage>
</organism>
<dbReference type="EMBL" id="CP002371">
    <property type="protein sequence ID" value="ADR51759.1"/>
    <property type="molecule type" value="Genomic_DNA"/>
</dbReference>
<protein>
    <submittedName>
        <fullName evidence="1">Uncharacterized protein</fullName>
    </submittedName>
</protein>
<dbReference type="Proteomes" id="UP000007038">
    <property type="component" value="Chromosome"/>
</dbReference>
<reference evidence="1 2" key="3">
    <citation type="journal article" date="2011" name="PLoS ONE">
        <title>The Complete Genome Sequence of 'Candidatus Liberibacter solanacearum', the Bacterium Associated with Potato Zebra Chip Disease.</title>
        <authorList>
            <person name="Lin H."/>
            <person name="Lou B."/>
            <person name="Glynn J.M."/>
            <person name="Doddapaneni H."/>
            <person name="Civerolo E.L."/>
            <person name="Chen C."/>
            <person name="Duan Y."/>
            <person name="Zhou L."/>
            <person name="Vahling C.M."/>
        </authorList>
    </citation>
    <scope>NUCLEOTIDE SEQUENCE [LARGE SCALE GENOMIC DNA]</scope>
    <source>
        <strain evidence="1 2">CLso-ZC1</strain>
    </source>
</reference>
<dbReference type="HOGENOM" id="CLU_2206788_0_0_5"/>
<evidence type="ECO:0000313" key="2">
    <source>
        <dbReference type="Proteomes" id="UP000007038"/>
    </source>
</evidence>
<sequence>MGNRDVVWAIESLFPHFLFVRSKALLGRSSILILLVEYANEELIKNVLVPLISGNEPRFDITSPRDYAKAIVNAITHYERFSPLGGGQSKWDILGPALGQAGRLGGC</sequence>
<dbReference type="RefSeq" id="WP_013461415.1">
    <property type="nucleotide sequence ID" value="NC_014774.1"/>
</dbReference>
<reference key="2">
    <citation type="submission" date="2010-11" db="EMBL/GenBank/DDBJ databases">
        <authorList>
            <person name="Lin H."/>
            <person name="Doddapaneni H.V."/>
            <person name="Lou B."/>
            <person name="Civerolo E.L."/>
            <person name="Chen C."/>
            <person name="Duan Y."/>
            <person name="Zhou L."/>
            <person name="Glynn J."/>
        </authorList>
    </citation>
    <scope>NUCLEOTIDE SEQUENCE</scope>
    <source>
        <strain>CLso-ZC1</strain>
    </source>
</reference>
<dbReference type="AlphaFoldDB" id="E4UBL9"/>